<comment type="similarity">
    <text evidence="1">Belongs to the AHA1 family.</text>
</comment>
<dbReference type="CDD" id="cd07814">
    <property type="entry name" value="SRPBCC_CalC_Aha1-like"/>
    <property type="match status" value="1"/>
</dbReference>
<dbReference type="InterPro" id="IPR023393">
    <property type="entry name" value="START-like_dom_sf"/>
</dbReference>
<accession>A0ABS4PPK1</accession>
<reference evidence="3 4" key="1">
    <citation type="submission" date="2021-03" db="EMBL/GenBank/DDBJ databases">
        <title>Sequencing the genomes of 1000 actinobacteria strains.</title>
        <authorList>
            <person name="Klenk H.-P."/>
        </authorList>
    </citation>
    <scope>NUCLEOTIDE SEQUENCE [LARGE SCALE GENOMIC DNA]</scope>
    <source>
        <strain evidence="3 4">DSM 45510</strain>
    </source>
</reference>
<dbReference type="SUPFAM" id="SSF55961">
    <property type="entry name" value="Bet v1-like"/>
    <property type="match status" value="1"/>
</dbReference>
<dbReference type="RefSeq" id="WP_209664797.1">
    <property type="nucleotide sequence ID" value="NZ_JAGGMS010000001.1"/>
</dbReference>
<evidence type="ECO:0000256" key="1">
    <source>
        <dbReference type="ARBA" id="ARBA00006817"/>
    </source>
</evidence>
<name>A0ABS4PPK1_9PSEU</name>
<protein>
    <submittedName>
        <fullName evidence="3">Uncharacterized protein YndB with AHSA1/START domain</fullName>
    </submittedName>
</protein>
<comment type="caution">
    <text evidence="3">The sequence shown here is derived from an EMBL/GenBank/DDBJ whole genome shotgun (WGS) entry which is preliminary data.</text>
</comment>
<evidence type="ECO:0000313" key="3">
    <source>
        <dbReference type="EMBL" id="MBP2181364.1"/>
    </source>
</evidence>
<sequence>MSDTAFTTGITVDKAPAEVFAAVVDVRGWWSADIDGDTDRVGGEFDYRNGDLHTCRVRVTDVVPGRKVSWLVLENHFQFTEDKTEWVGTTIDFEVVPAGERTEVRFTHHGLVPAYECYDICFSAWTHYIGTSLRELIETGTGRPNPRLSDVGAAVASAS</sequence>
<keyword evidence="4" id="KW-1185">Reference proteome</keyword>
<dbReference type="Proteomes" id="UP000741013">
    <property type="component" value="Unassembled WGS sequence"/>
</dbReference>
<dbReference type="Gene3D" id="3.30.530.20">
    <property type="match status" value="1"/>
</dbReference>
<evidence type="ECO:0000259" key="2">
    <source>
        <dbReference type="Pfam" id="PF08327"/>
    </source>
</evidence>
<dbReference type="EMBL" id="JAGGMS010000001">
    <property type="protein sequence ID" value="MBP2181364.1"/>
    <property type="molecule type" value="Genomic_DNA"/>
</dbReference>
<feature type="domain" description="Activator of Hsp90 ATPase homologue 1/2-like C-terminal" evidence="2">
    <location>
        <begin position="16"/>
        <end position="138"/>
    </location>
</feature>
<organism evidence="3 4">
    <name type="scientific">Amycolatopsis magusensis</name>
    <dbReference type="NCBI Taxonomy" id="882444"/>
    <lineage>
        <taxon>Bacteria</taxon>
        <taxon>Bacillati</taxon>
        <taxon>Actinomycetota</taxon>
        <taxon>Actinomycetes</taxon>
        <taxon>Pseudonocardiales</taxon>
        <taxon>Pseudonocardiaceae</taxon>
        <taxon>Amycolatopsis</taxon>
    </lineage>
</organism>
<dbReference type="Pfam" id="PF08327">
    <property type="entry name" value="AHSA1"/>
    <property type="match status" value="1"/>
</dbReference>
<dbReference type="InterPro" id="IPR013538">
    <property type="entry name" value="ASHA1/2-like_C"/>
</dbReference>
<proteinExistence type="inferred from homology"/>
<gene>
    <name evidence="3" type="ORF">JOM49_002890</name>
</gene>
<evidence type="ECO:0000313" key="4">
    <source>
        <dbReference type="Proteomes" id="UP000741013"/>
    </source>
</evidence>